<sequence length="129" mass="14735">MKIQDIQSISLAISESSPSSISHESGYTPILQSRLVLDSGNDHESIKDLIKKIFKVDFIDNENFNIKFLNNQREPVTYPTPDIATAVASQDKQRLIKYFLFKQFQITGLDVEIPTKSNVSFTSKIKRRK</sequence>
<protein>
    <submittedName>
        <fullName evidence="1">Uncharacterized protein</fullName>
    </submittedName>
</protein>
<reference evidence="1 2" key="1">
    <citation type="submission" date="2019-09" db="EMBL/GenBank/DDBJ databases">
        <authorList>
            <person name="Kritzky A."/>
            <person name="Schelkanova E.Y."/>
            <person name="Alkhova Z.V."/>
            <person name="Smirnova N.I."/>
        </authorList>
    </citation>
    <scope>NUCLEOTIDE SEQUENCE [LARGE SCALE GENOMIC DNA]</scope>
    <source>
        <strain evidence="1 2">M1526</strain>
    </source>
</reference>
<comment type="caution">
    <text evidence="1">The sequence shown here is derived from an EMBL/GenBank/DDBJ whole genome shotgun (WGS) entry which is preliminary data.</text>
</comment>
<proteinExistence type="predicted"/>
<dbReference type="Proteomes" id="UP000323225">
    <property type="component" value="Unassembled WGS sequence"/>
</dbReference>
<dbReference type="AlphaFoldDB" id="A0A5B1C6S3"/>
<evidence type="ECO:0000313" key="1">
    <source>
        <dbReference type="EMBL" id="KAA1255124.1"/>
    </source>
</evidence>
<name>A0A5B1C6S3_VIBCL</name>
<dbReference type="EMBL" id="VUAA01000007">
    <property type="protein sequence ID" value="KAA1255124.1"/>
    <property type="molecule type" value="Genomic_DNA"/>
</dbReference>
<accession>A0A5B1C6S3</accession>
<gene>
    <name evidence="1" type="ORF">F0M16_07860</name>
</gene>
<evidence type="ECO:0000313" key="2">
    <source>
        <dbReference type="Proteomes" id="UP000323225"/>
    </source>
</evidence>
<organism evidence="1 2">
    <name type="scientific">Vibrio cholerae</name>
    <dbReference type="NCBI Taxonomy" id="666"/>
    <lineage>
        <taxon>Bacteria</taxon>
        <taxon>Pseudomonadati</taxon>
        <taxon>Pseudomonadota</taxon>
        <taxon>Gammaproteobacteria</taxon>
        <taxon>Vibrionales</taxon>
        <taxon>Vibrionaceae</taxon>
        <taxon>Vibrio</taxon>
    </lineage>
</organism>